<comment type="caution">
    <text evidence="1">The sequence shown here is derived from an EMBL/GenBank/DDBJ whole genome shotgun (WGS) entry which is preliminary data.</text>
</comment>
<dbReference type="AlphaFoldDB" id="A0AAE0LYY2"/>
<sequence>MADPDDDIKLTIQARQDCSDFTRGFGSFNFAPNDCEYFDIPPTAALFKRFPPSDSDDTDTYDEYYDFINHPMTEYRKHLKNTQKVTPHSLFEYPTIENCYECPYRLHLDVHYYRLWKLSHVHPRINQELSQCLWERAVLEIDGRDISLFRNAFAPRRPACLPHIRNIVINLDCSGDAFDTVTGELADKL</sequence>
<accession>A0AAE0LYY2</accession>
<dbReference type="Proteomes" id="UP001283341">
    <property type="component" value="Unassembled WGS sequence"/>
</dbReference>
<keyword evidence="2" id="KW-1185">Reference proteome</keyword>
<proteinExistence type="predicted"/>
<organism evidence="1 2">
    <name type="scientific">Apodospora peruviana</name>
    <dbReference type="NCBI Taxonomy" id="516989"/>
    <lineage>
        <taxon>Eukaryota</taxon>
        <taxon>Fungi</taxon>
        <taxon>Dikarya</taxon>
        <taxon>Ascomycota</taxon>
        <taxon>Pezizomycotina</taxon>
        <taxon>Sordariomycetes</taxon>
        <taxon>Sordariomycetidae</taxon>
        <taxon>Sordariales</taxon>
        <taxon>Lasiosphaeriaceae</taxon>
        <taxon>Apodospora</taxon>
    </lineage>
</organism>
<dbReference type="EMBL" id="JAUEDM010000008">
    <property type="protein sequence ID" value="KAK3312755.1"/>
    <property type="molecule type" value="Genomic_DNA"/>
</dbReference>
<reference evidence="1" key="2">
    <citation type="submission" date="2023-06" db="EMBL/GenBank/DDBJ databases">
        <authorList>
            <consortium name="Lawrence Berkeley National Laboratory"/>
            <person name="Haridas S."/>
            <person name="Hensen N."/>
            <person name="Bonometti L."/>
            <person name="Westerberg I."/>
            <person name="Brannstrom I.O."/>
            <person name="Guillou S."/>
            <person name="Cros-Aarteil S."/>
            <person name="Calhoun S."/>
            <person name="Kuo A."/>
            <person name="Mondo S."/>
            <person name="Pangilinan J."/>
            <person name="Riley R."/>
            <person name="Labutti K."/>
            <person name="Andreopoulos B."/>
            <person name="Lipzen A."/>
            <person name="Chen C."/>
            <person name="Yanf M."/>
            <person name="Daum C."/>
            <person name="Ng V."/>
            <person name="Clum A."/>
            <person name="Steindorff A."/>
            <person name="Ohm R."/>
            <person name="Martin F."/>
            <person name="Silar P."/>
            <person name="Natvig D."/>
            <person name="Lalanne C."/>
            <person name="Gautier V."/>
            <person name="Ament-Velasquez S.L."/>
            <person name="Kruys A."/>
            <person name="Hutchinson M.I."/>
            <person name="Powell A.J."/>
            <person name="Barry K."/>
            <person name="Miller A.N."/>
            <person name="Grigoriev I.V."/>
            <person name="Debuchy R."/>
            <person name="Gladieux P."/>
            <person name="Thoren M.H."/>
            <person name="Johannesson H."/>
        </authorList>
    </citation>
    <scope>NUCLEOTIDE SEQUENCE</scope>
    <source>
        <strain evidence="1">CBS 118394</strain>
    </source>
</reference>
<reference evidence="1" key="1">
    <citation type="journal article" date="2023" name="Mol. Phylogenet. Evol.">
        <title>Genome-scale phylogeny and comparative genomics of the fungal order Sordariales.</title>
        <authorList>
            <person name="Hensen N."/>
            <person name="Bonometti L."/>
            <person name="Westerberg I."/>
            <person name="Brannstrom I.O."/>
            <person name="Guillou S."/>
            <person name="Cros-Aarteil S."/>
            <person name="Calhoun S."/>
            <person name="Haridas S."/>
            <person name="Kuo A."/>
            <person name="Mondo S."/>
            <person name="Pangilinan J."/>
            <person name="Riley R."/>
            <person name="LaButti K."/>
            <person name="Andreopoulos B."/>
            <person name="Lipzen A."/>
            <person name="Chen C."/>
            <person name="Yan M."/>
            <person name="Daum C."/>
            <person name="Ng V."/>
            <person name="Clum A."/>
            <person name="Steindorff A."/>
            <person name="Ohm R.A."/>
            <person name="Martin F."/>
            <person name="Silar P."/>
            <person name="Natvig D.O."/>
            <person name="Lalanne C."/>
            <person name="Gautier V."/>
            <person name="Ament-Velasquez S.L."/>
            <person name="Kruys A."/>
            <person name="Hutchinson M.I."/>
            <person name="Powell A.J."/>
            <person name="Barry K."/>
            <person name="Miller A.N."/>
            <person name="Grigoriev I.V."/>
            <person name="Debuchy R."/>
            <person name="Gladieux P."/>
            <person name="Hiltunen Thoren M."/>
            <person name="Johannesson H."/>
        </authorList>
    </citation>
    <scope>NUCLEOTIDE SEQUENCE</scope>
    <source>
        <strain evidence="1">CBS 118394</strain>
    </source>
</reference>
<gene>
    <name evidence="1" type="ORF">B0H66DRAFT_643924</name>
</gene>
<evidence type="ECO:0000313" key="2">
    <source>
        <dbReference type="Proteomes" id="UP001283341"/>
    </source>
</evidence>
<evidence type="ECO:0000313" key="1">
    <source>
        <dbReference type="EMBL" id="KAK3312755.1"/>
    </source>
</evidence>
<name>A0AAE0LYY2_9PEZI</name>
<protein>
    <submittedName>
        <fullName evidence="1">Uncharacterized protein</fullName>
    </submittedName>
</protein>